<dbReference type="InterPro" id="IPR042080">
    <property type="entry name" value="RNA_2'-PTrans_N"/>
</dbReference>
<dbReference type="EC" id="2.7.1.-" evidence="5"/>
<dbReference type="InterPro" id="IPR022928">
    <property type="entry name" value="RNA_2'-PTrans_KptA"/>
</dbReference>
<evidence type="ECO:0000256" key="2">
    <source>
        <dbReference type="ARBA" id="ARBA00022679"/>
    </source>
</evidence>
<comment type="similarity">
    <text evidence="1 5">Belongs to the KptA/TPT1 family.</text>
</comment>
<dbReference type="PANTHER" id="PTHR12684">
    <property type="entry name" value="PUTATIVE PHOSPHOTRANSFERASE"/>
    <property type="match status" value="1"/>
</dbReference>
<organism evidence="6 7">
    <name type="scientific">Gluconacetobacter entanii</name>
    <dbReference type="NCBI Taxonomy" id="108528"/>
    <lineage>
        <taxon>Bacteria</taxon>
        <taxon>Pseudomonadati</taxon>
        <taxon>Pseudomonadota</taxon>
        <taxon>Alphaproteobacteria</taxon>
        <taxon>Acetobacterales</taxon>
        <taxon>Acetobacteraceae</taxon>
        <taxon>Gluconacetobacter</taxon>
    </lineage>
</organism>
<protein>
    <recommendedName>
        <fullName evidence="5">Probable RNA 2'-phosphotransferase</fullName>
        <ecNumber evidence="5">2.7.1.-</ecNumber>
    </recommendedName>
</protein>
<evidence type="ECO:0000256" key="5">
    <source>
        <dbReference type="HAMAP-Rule" id="MF_00299"/>
    </source>
</evidence>
<dbReference type="HAMAP" id="MF_00299">
    <property type="entry name" value="KptA"/>
    <property type="match status" value="1"/>
</dbReference>
<reference evidence="6 7" key="1">
    <citation type="submission" date="2017-07" db="EMBL/GenBank/DDBJ databases">
        <title>A draft genome sequence of Gluconacetobacter entanii LTH 4560.</title>
        <authorList>
            <person name="Skraban J."/>
            <person name="Cleenwerck I."/>
            <person name="Vandamme P."/>
            <person name="Trcek J."/>
        </authorList>
    </citation>
    <scope>NUCLEOTIDE SEQUENCE [LARGE SCALE GENOMIC DNA]</scope>
    <source>
        <strain evidence="6 7">LTH 4560</strain>
    </source>
</reference>
<name>A0A318PZH7_9PROT</name>
<dbReference type="GO" id="GO:0000215">
    <property type="term" value="F:tRNA 2'-phosphotransferase activity"/>
    <property type="evidence" value="ECO:0007669"/>
    <property type="project" value="TreeGrafter"/>
</dbReference>
<comment type="function">
    <text evidence="4 5">Removes the 2'-phosphate from RNA via an intermediate in which the phosphate is ADP-ribosylated by NAD followed by a presumed transesterification to release the RNA and generate ADP-ribose 1''-2''-cyclic phosphate (APPR&gt;P). May function as an ADP-ribosylase.</text>
</comment>
<evidence type="ECO:0000313" key="6">
    <source>
        <dbReference type="EMBL" id="PYD64568.1"/>
    </source>
</evidence>
<keyword evidence="2 5" id="KW-0808">Transferase</keyword>
<dbReference type="Gene3D" id="1.10.10.970">
    <property type="entry name" value="RNA 2'-phosphotransferase, Tpt1/KptA family, N-terminal domain"/>
    <property type="match status" value="1"/>
</dbReference>
<sequence length="189" mass="21178">MNTHAPRTQRPLTDREIGRFLSLVLRHDPGRIDIRLDPQGWVDTTILIRQARRHGRTFDLPTLRRVVRDNDKQRFTLSPDGARIRAAQGHSVAVDLALATAIPPATLWHGTARASLDSIFRDGLVPGRRQHVHLSTDEATAMKVGTRHGRAVVLRVAAGRMQDDGLVFWRADNGVWLSGHVPPRYLSFA</sequence>
<proteinExistence type="inferred from homology"/>
<dbReference type="InterPro" id="IPR042081">
    <property type="entry name" value="RNA_2'-PTrans_C"/>
</dbReference>
<dbReference type="GO" id="GO:0003950">
    <property type="term" value="F:NAD+ poly-ADP-ribosyltransferase activity"/>
    <property type="evidence" value="ECO:0007669"/>
    <property type="project" value="InterPro"/>
</dbReference>
<gene>
    <name evidence="5" type="primary">kptA</name>
    <name evidence="6" type="ORF">CFR72_01495</name>
</gene>
<dbReference type="PANTHER" id="PTHR12684:SF2">
    <property type="entry name" value="TRNA 2'-PHOSPHOTRANSFERASE 1"/>
    <property type="match status" value="1"/>
</dbReference>
<dbReference type="Gene3D" id="3.20.170.30">
    <property type="match status" value="1"/>
</dbReference>
<dbReference type="EMBL" id="NKUF01000002">
    <property type="protein sequence ID" value="PYD64568.1"/>
    <property type="molecule type" value="Genomic_DNA"/>
</dbReference>
<evidence type="ECO:0000313" key="7">
    <source>
        <dbReference type="Proteomes" id="UP000248301"/>
    </source>
</evidence>
<evidence type="ECO:0000256" key="1">
    <source>
        <dbReference type="ARBA" id="ARBA00009836"/>
    </source>
</evidence>
<dbReference type="Pfam" id="PF01885">
    <property type="entry name" value="PTS_2-RNA"/>
    <property type="match status" value="1"/>
</dbReference>
<dbReference type="InterPro" id="IPR002745">
    <property type="entry name" value="Ptrans_KptA/Tpt1"/>
</dbReference>
<dbReference type="GO" id="GO:0006388">
    <property type="term" value="P:tRNA splicing, via endonucleolytic cleavage and ligation"/>
    <property type="evidence" value="ECO:0007669"/>
    <property type="project" value="UniProtKB-UniRule"/>
</dbReference>
<evidence type="ECO:0000256" key="4">
    <source>
        <dbReference type="ARBA" id="ARBA00025212"/>
    </source>
</evidence>
<dbReference type="Proteomes" id="UP000248301">
    <property type="component" value="Unassembled WGS sequence"/>
</dbReference>
<keyword evidence="3 5" id="KW-0520">NAD</keyword>
<dbReference type="AlphaFoldDB" id="A0A318PZH7"/>
<evidence type="ECO:0000256" key="3">
    <source>
        <dbReference type="ARBA" id="ARBA00023027"/>
    </source>
</evidence>
<dbReference type="RefSeq" id="WP_110912387.1">
    <property type="nucleotide sequence ID" value="NZ_NKUF01000002.1"/>
</dbReference>
<dbReference type="OrthoDB" id="4537997at2"/>
<comment type="caution">
    <text evidence="6">The sequence shown here is derived from an EMBL/GenBank/DDBJ whole genome shotgun (WGS) entry which is preliminary data.</text>
</comment>
<accession>A0A318PZH7</accession>
<dbReference type="SUPFAM" id="SSF56399">
    <property type="entry name" value="ADP-ribosylation"/>
    <property type="match status" value="1"/>
</dbReference>